<dbReference type="EMBL" id="JBHUDJ010000014">
    <property type="protein sequence ID" value="MFD1588893.1"/>
    <property type="molecule type" value="Genomic_DNA"/>
</dbReference>
<dbReference type="AlphaFoldDB" id="A0ABD6CHJ8"/>
<dbReference type="Proteomes" id="UP001597119">
    <property type="component" value="Unassembled WGS sequence"/>
</dbReference>
<proteinExistence type="predicted"/>
<evidence type="ECO:0000256" key="1">
    <source>
        <dbReference type="SAM" id="MobiDB-lite"/>
    </source>
</evidence>
<dbReference type="RefSeq" id="WP_247378546.1">
    <property type="nucleotide sequence ID" value="NZ_JALLGV010000005.1"/>
</dbReference>
<evidence type="ECO:0000313" key="3">
    <source>
        <dbReference type="Proteomes" id="UP001597119"/>
    </source>
</evidence>
<organism evidence="2 3">
    <name type="scientific">Halorientalis brevis</name>
    <dbReference type="NCBI Taxonomy" id="1126241"/>
    <lineage>
        <taxon>Archaea</taxon>
        <taxon>Methanobacteriati</taxon>
        <taxon>Methanobacteriota</taxon>
        <taxon>Stenosarchaea group</taxon>
        <taxon>Halobacteria</taxon>
        <taxon>Halobacteriales</taxon>
        <taxon>Haloarculaceae</taxon>
        <taxon>Halorientalis</taxon>
    </lineage>
</organism>
<feature type="compositionally biased region" description="Low complexity" evidence="1">
    <location>
        <begin position="109"/>
        <end position="124"/>
    </location>
</feature>
<feature type="compositionally biased region" description="Polar residues" evidence="1">
    <location>
        <begin position="55"/>
        <end position="78"/>
    </location>
</feature>
<keyword evidence="3" id="KW-1185">Reference proteome</keyword>
<feature type="compositionally biased region" description="Low complexity" evidence="1">
    <location>
        <begin position="79"/>
        <end position="99"/>
    </location>
</feature>
<accession>A0ABD6CHJ8</accession>
<evidence type="ECO:0000313" key="2">
    <source>
        <dbReference type="EMBL" id="MFD1588893.1"/>
    </source>
</evidence>
<protein>
    <submittedName>
        <fullName evidence="2">Uncharacterized protein</fullName>
    </submittedName>
</protein>
<sequence>MRVVLNDGTQIDIGGLKVVDSGVVLFEDQEREKTIGYLPHNQFQYVLTEELIGQIEQSRQRAMQRQSTQGVQQQPMGTRQTVPPQQRGQGQQQPGQARQPHQEANRVGQQEQEQRTQQQSPRDQ</sequence>
<comment type="caution">
    <text evidence="2">The sequence shown here is derived from an EMBL/GenBank/DDBJ whole genome shotgun (WGS) entry which is preliminary data.</text>
</comment>
<name>A0ABD6CHJ8_9EURY</name>
<reference evidence="2 3" key="1">
    <citation type="journal article" date="2019" name="Int. J. Syst. Evol. Microbiol.">
        <title>The Global Catalogue of Microorganisms (GCM) 10K type strain sequencing project: providing services to taxonomists for standard genome sequencing and annotation.</title>
        <authorList>
            <consortium name="The Broad Institute Genomics Platform"/>
            <consortium name="The Broad Institute Genome Sequencing Center for Infectious Disease"/>
            <person name="Wu L."/>
            <person name="Ma J."/>
        </authorList>
    </citation>
    <scope>NUCLEOTIDE SEQUENCE [LARGE SCALE GENOMIC DNA]</scope>
    <source>
        <strain evidence="2 3">CGMCC 1.12125</strain>
    </source>
</reference>
<feature type="region of interest" description="Disordered" evidence="1">
    <location>
        <begin position="55"/>
        <end position="124"/>
    </location>
</feature>
<gene>
    <name evidence="2" type="ORF">ACFR9U_18095</name>
</gene>